<reference evidence="2" key="1">
    <citation type="submission" date="2014-09" db="EMBL/GenBank/DDBJ databases">
        <authorList>
            <person name="Magalhaes I.L.F."/>
            <person name="Oliveira U."/>
            <person name="Santos F.R."/>
            <person name="Vidigal T.H.D.A."/>
            <person name="Brescovit A.D."/>
            <person name="Santos A.J."/>
        </authorList>
    </citation>
    <scope>NUCLEOTIDE SEQUENCE</scope>
    <source>
        <tissue evidence="2">Shoot tissue taken approximately 20 cm above the soil surface</tissue>
    </source>
</reference>
<feature type="region of interest" description="Disordered" evidence="1">
    <location>
        <begin position="21"/>
        <end position="44"/>
    </location>
</feature>
<evidence type="ECO:0000256" key="1">
    <source>
        <dbReference type="SAM" id="MobiDB-lite"/>
    </source>
</evidence>
<feature type="compositionally biased region" description="Polar residues" evidence="1">
    <location>
        <begin position="75"/>
        <end position="99"/>
    </location>
</feature>
<feature type="region of interest" description="Disordered" evidence="1">
    <location>
        <begin position="73"/>
        <end position="105"/>
    </location>
</feature>
<evidence type="ECO:0000313" key="2">
    <source>
        <dbReference type="EMBL" id="JAE06413.1"/>
    </source>
</evidence>
<name>A0A0A9FDR7_ARUDO</name>
<sequence>MSSMNSPWVAAAYLDATSRRSAGWRGHDGTTAASGRQTSLRKSRQQRTASLAWLKLVPYRTVALTSGDMCRARSANGSSKNRAATSSVPAITSPSTPWFTTWKKP</sequence>
<organism evidence="2">
    <name type="scientific">Arundo donax</name>
    <name type="common">Giant reed</name>
    <name type="synonym">Donax arundinaceus</name>
    <dbReference type="NCBI Taxonomy" id="35708"/>
    <lineage>
        <taxon>Eukaryota</taxon>
        <taxon>Viridiplantae</taxon>
        <taxon>Streptophyta</taxon>
        <taxon>Embryophyta</taxon>
        <taxon>Tracheophyta</taxon>
        <taxon>Spermatophyta</taxon>
        <taxon>Magnoliopsida</taxon>
        <taxon>Liliopsida</taxon>
        <taxon>Poales</taxon>
        <taxon>Poaceae</taxon>
        <taxon>PACMAD clade</taxon>
        <taxon>Arundinoideae</taxon>
        <taxon>Arundineae</taxon>
        <taxon>Arundo</taxon>
    </lineage>
</organism>
<accession>A0A0A9FDR7</accession>
<protein>
    <submittedName>
        <fullName evidence="2">Uncharacterized protein</fullName>
    </submittedName>
</protein>
<proteinExistence type="predicted"/>
<dbReference type="EMBL" id="GBRH01191483">
    <property type="protein sequence ID" value="JAE06413.1"/>
    <property type="molecule type" value="Transcribed_RNA"/>
</dbReference>
<dbReference type="AlphaFoldDB" id="A0A0A9FDR7"/>
<reference evidence="2" key="2">
    <citation type="journal article" date="2015" name="Data Brief">
        <title>Shoot transcriptome of the giant reed, Arundo donax.</title>
        <authorList>
            <person name="Barrero R.A."/>
            <person name="Guerrero F.D."/>
            <person name="Moolhuijzen P."/>
            <person name="Goolsby J.A."/>
            <person name="Tidwell J."/>
            <person name="Bellgard S.E."/>
            <person name="Bellgard M.I."/>
        </authorList>
    </citation>
    <scope>NUCLEOTIDE SEQUENCE</scope>
    <source>
        <tissue evidence="2">Shoot tissue taken approximately 20 cm above the soil surface</tissue>
    </source>
</reference>